<evidence type="ECO:0000256" key="5">
    <source>
        <dbReference type="ARBA" id="ARBA00022694"/>
    </source>
</evidence>
<dbReference type="RefSeq" id="WP_245756120.1">
    <property type="nucleotide sequence ID" value="NZ_FOOT01000002.1"/>
</dbReference>
<evidence type="ECO:0000256" key="10">
    <source>
        <dbReference type="ARBA" id="ARBA00032441"/>
    </source>
</evidence>
<keyword evidence="9" id="KW-0460">Magnesium</keyword>
<dbReference type="InterPro" id="IPR003442">
    <property type="entry name" value="T6A_TsaE"/>
</dbReference>
<comment type="similarity">
    <text evidence="2">Belongs to the TsaE family.</text>
</comment>
<evidence type="ECO:0000256" key="1">
    <source>
        <dbReference type="ARBA" id="ARBA00004496"/>
    </source>
</evidence>
<keyword evidence="4" id="KW-0963">Cytoplasm</keyword>
<dbReference type="NCBIfam" id="TIGR00150">
    <property type="entry name" value="T6A_YjeE"/>
    <property type="match status" value="1"/>
</dbReference>
<comment type="subcellular location">
    <subcellularLocation>
        <location evidence="1">Cytoplasm</location>
    </subcellularLocation>
</comment>
<proteinExistence type="inferred from homology"/>
<evidence type="ECO:0000256" key="7">
    <source>
        <dbReference type="ARBA" id="ARBA00022741"/>
    </source>
</evidence>
<dbReference type="GO" id="GO:0005524">
    <property type="term" value="F:ATP binding"/>
    <property type="evidence" value="ECO:0007669"/>
    <property type="project" value="UniProtKB-KW"/>
</dbReference>
<dbReference type="SUPFAM" id="SSF52540">
    <property type="entry name" value="P-loop containing nucleoside triphosphate hydrolases"/>
    <property type="match status" value="1"/>
</dbReference>
<accession>A0A1I2R5Y3</accession>
<dbReference type="PANTHER" id="PTHR33540">
    <property type="entry name" value="TRNA THREONYLCARBAMOYLADENOSINE BIOSYNTHESIS PROTEIN TSAE"/>
    <property type="match status" value="1"/>
</dbReference>
<sequence>MHNITGVERAQLKMSSLEDLPAAASVLLQEAESEPIILFEGPMGAGKTTLIKELCRQLGVEENVSSPTFALVNEYEGRSGKLIYHFDFYRIDDEREALDIGAPEYFESGNLCLIEWSSLIPNLLPESYLLVEITPDAEGKERRLVVRKFLR</sequence>
<dbReference type="Gene3D" id="3.40.50.300">
    <property type="entry name" value="P-loop containing nucleotide triphosphate hydrolases"/>
    <property type="match status" value="1"/>
</dbReference>
<evidence type="ECO:0000313" key="11">
    <source>
        <dbReference type="EMBL" id="SFG33311.1"/>
    </source>
</evidence>
<protein>
    <recommendedName>
        <fullName evidence="3">tRNA threonylcarbamoyladenosine biosynthesis protein TsaE</fullName>
    </recommendedName>
    <alternativeName>
        <fullName evidence="10">t(6)A37 threonylcarbamoyladenosine biosynthesis protein TsaE</fullName>
    </alternativeName>
</protein>
<evidence type="ECO:0000256" key="8">
    <source>
        <dbReference type="ARBA" id="ARBA00022840"/>
    </source>
</evidence>
<reference evidence="12" key="1">
    <citation type="submission" date="2016-10" db="EMBL/GenBank/DDBJ databases">
        <authorList>
            <person name="Varghese N."/>
            <person name="Submissions S."/>
        </authorList>
    </citation>
    <scope>NUCLEOTIDE SEQUENCE [LARGE SCALE GENOMIC DNA]</scope>
    <source>
        <strain evidence="12">LP51</strain>
    </source>
</reference>
<dbReference type="Pfam" id="PF02367">
    <property type="entry name" value="TsaE"/>
    <property type="match status" value="1"/>
</dbReference>
<evidence type="ECO:0000256" key="2">
    <source>
        <dbReference type="ARBA" id="ARBA00007599"/>
    </source>
</evidence>
<evidence type="ECO:0000256" key="6">
    <source>
        <dbReference type="ARBA" id="ARBA00022723"/>
    </source>
</evidence>
<dbReference type="PANTHER" id="PTHR33540:SF2">
    <property type="entry name" value="TRNA THREONYLCARBAMOYLADENOSINE BIOSYNTHESIS PROTEIN TSAE"/>
    <property type="match status" value="1"/>
</dbReference>
<dbReference type="EMBL" id="FOOT01000002">
    <property type="protein sequence ID" value="SFG33311.1"/>
    <property type="molecule type" value="Genomic_DNA"/>
</dbReference>
<gene>
    <name evidence="11" type="ORF">SAMN05421739_102196</name>
</gene>
<dbReference type="GO" id="GO:0005737">
    <property type="term" value="C:cytoplasm"/>
    <property type="evidence" value="ECO:0007669"/>
    <property type="project" value="UniProtKB-SubCell"/>
</dbReference>
<evidence type="ECO:0000256" key="4">
    <source>
        <dbReference type="ARBA" id="ARBA00022490"/>
    </source>
</evidence>
<dbReference type="InterPro" id="IPR027417">
    <property type="entry name" value="P-loop_NTPase"/>
</dbReference>
<keyword evidence="5" id="KW-0819">tRNA processing</keyword>
<evidence type="ECO:0000256" key="9">
    <source>
        <dbReference type="ARBA" id="ARBA00022842"/>
    </source>
</evidence>
<keyword evidence="12" id="KW-1185">Reference proteome</keyword>
<dbReference type="AlphaFoldDB" id="A0A1I2R5Y3"/>
<name>A0A1I2R5Y3_9BACT</name>
<dbReference type="GO" id="GO:0002949">
    <property type="term" value="P:tRNA threonylcarbamoyladenosine modification"/>
    <property type="evidence" value="ECO:0007669"/>
    <property type="project" value="InterPro"/>
</dbReference>
<dbReference type="STRING" id="1436961.SAMN05421739_102196"/>
<keyword evidence="6" id="KW-0479">Metal-binding</keyword>
<keyword evidence="7" id="KW-0547">Nucleotide-binding</keyword>
<keyword evidence="8" id="KW-0067">ATP-binding</keyword>
<organism evidence="11 12">
    <name type="scientific">Pontibacter chinhatensis</name>
    <dbReference type="NCBI Taxonomy" id="1436961"/>
    <lineage>
        <taxon>Bacteria</taxon>
        <taxon>Pseudomonadati</taxon>
        <taxon>Bacteroidota</taxon>
        <taxon>Cytophagia</taxon>
        <taxon>Cytophagales</taxon>
        <taxon>Hymenobacteraceae</taxon>
        <taxon>Pontibacter</taxon>
    </lineage>
</organism>
<dbReference type="GO" id="GO:0046872">
    <property type="term" value="F:metal ion binding"/>
    <property type="evidence" value="ECO:0007669"/>
    <property type="project" value="UniProtKB-KW"/>
</dbReference>
<evidence type="ECO:0000313" key="12">
    <source>
        <dbReference type="Proteomes" id="UP000198724"/>
    </source>
</evidence>
<evidence type="ECO:0000256" key="3">
    <source>
        <dbReference type="ARBA" id="ARBA00019010"/>
    </source>
</evidence>
<dbReference type="Proteomes" id="UP000198724">
    <property type="component" value="Unassembled WGS sequence"/>
</dbReference>